<protein>
    <submittedName>
        <fullName evidence="1">Uncharacterized protein</fullName>
    </submittedName>
</protein>
<evidence type="ECO:0000313" key="2">
    <source>
        <dbReference type="Proteomes" id="UP000030645"/>
    </source>
</evidence>
<gene>
    <name evidence="1" type="ORF">L484_026998</name>
</gene>
<proteinExistence type="predicted"/>
<sequence length="168" mass="18449">MEDLIMVDLCPELKGEELPSCEADVGCSELPRERNGLARGGIVSLGVRVFAKILTIKHRLSQLLCDSRRMNAHVFKLLLQGSPTEVCVKDCSWLTEEEFTKCLQNFDPSNLMSSACSLLYITKLLFFIEAGKKAPALRSPNLTKCSLLTSSSIDTLANSLGLILRAVS</sequence>
<dbReference type="EMBL" id="KE344491">
    <property type="protein sequence ID" value="EXB63656.1"/>
    <property type="molecule type" value="Genomic_DNA"/>
</dbReference>
<dbReference type="STRING" id="981085.W9R1E3"/>
<name>W9R1E3_9ROSA</name>
<dbReference type="eggNOG" id="ENOG502S697">
    <property type="taxonomic scope" value="Eukaryota"/>
</dbReference>
<accession>W9R1E3</accession>
<organism evidence="1 2">
    <name type="scientific">Morus notabilis</name>
    <dbReference type="NCBI Taxonomy" id="981085"/>
    <lineage>
        <taxon>Eukaryota</taxon>
        <taxon>Viridiplantae</taxon>
        <taxon>Streptophyta</taxon>
        <taxon>Embryophyta</taxon>
        <taxon>Tracheophyta</taxon>
        <taxon>Spermatophyta</taxon>
        <taxon>Magnoliopsida</taxon>
        <taxon>eudicotyledons</taxon>
        <taxon>Gunneridae</taxon>
        <taxon>Pentapetalae</taxon>
        <taxon>rosids</taxon>
        <taxon>fabids</taxon>
        <taxon>Rosales</taxon>
        <taxon>Moraceae</taxon>
        <taxon>Moreae</taxon>
        <taxon>Morus</taxon>
    </lineage>
</organism>
<evidence type="ECO:0000313" key="1">
    <source>
        <dbReference type="EMBL" id="EXB63656.1"/>
    </source>
</evidence>
<dbReference type="AlphaFoldDB" id="W9R1E3"/>
<keyword evidence="2" id="KW-1185">Reference proteome</keyword>
<reference evidence="2" key="1">
    <citation type="submission" date="2013-01" db="EMBL/GenBank/DDBJ databases">
        <title>Draft Genome Sequence of a Mulberry Tree, Morus notabilis C.K. Schneid.</title>
        <authorList>
            <person name="He N."/>
            <person name="Zhao S."/>
        </authorList>
    </citation>
    <scope>NUCLEOTIDE SEQUENCE</scope>
</reference>
<dbReference type="Proteomes" id="UP000030645">
    <property type="component" value="Unassembled WGS sequence"/>
</dbReference>